<keyword evidence="1" id="KW-0472">Membrane</keyword>
<dbReference type="EMBL" id="JFHC01000072">
    <property type="protein sequence ID" value="KDR38908.1"/>
    <property type="molecule type" value="Genomic_DNA"/>
</dbReference>
<name>A0A069PDX3_9BURK</name>
<organism evidence="2 3">
    <name type="scientific">Caballeronia glathei</name>
    <dbReference type="NCBI Taxonomy" id="60547"/>
    <lineage>
        <taxon>Bacteria</taxon>
        <taxon>Pseudomonadati</taxon>
        <taxon>Pseudomonadota</taxon>
        <taxon>Betaproteobacteria</taxon>
        <taxon>Burkholderiales</taxon>
        <taxon>Burkholderiaceae</taxon>
        <taxon>Caballeronia</taxon>
    </lineage>
</organism>
<comment type="caution">
    <text evidence="2">The sequence shown here is derived from an EMBL/GenBank/DDBJ whole genome shotgun (WGS) entry which is preliminary data.</text>
</comment>
<reference evidence="2 3" key="1">
    <citation type="submission" date="2014-03" db="EMBL/GenBank/DDBJ databases">
        <title>Draft Genome Sequences of Four Burkholderia Strains.</title>
        <authorList>
            <person name="Liu X.Y."/>
            <person name="Li C.X."/>
            <person name="Xu J.H."/>
        </authorList>
    </citation>
    <scope>NUCLEOTIDE SEQUENCE [LARGE SCALE GENOMIC DNA]</scope>
    <source>
        <strain evidence="2 3">DSM 50014</strain>
    </source>
</reference>
<keyword evidence="1" id="KW-1133">Transmembrane helix</keyword>
<evidence type="ECO:0000313" key="2">
    <source>
        <dbReference type="EMBL" id="KDR38908.1"/>
    </source>
</evidence>
<evidence type="ECO:0000256" key="1">
    <source>
        <dbReference type="SAM" id="Phobius"/>
    </source>
</evidence>
<accession>A0A069PDX3</accession>
<sequence>MMASVVIVAAYRSDLRVAAAAMPLVQAVAFYQLAEAIQHNAAFALRADKVTVMPAIIYAVASMGIGVDGGYVAGFDVFHVMPATFIGARGFWWAGTAGLAIVAVCLLIRWQWISLAAMGSRYLRSYGERGSSATR</sequence>
<keyword evidence="1" id="KW-0812">Transmembrane</keyword>
<dbReference type="Proteomes" id="UP000027466">
    <property type="component" value="Unassembled WGS sequence"/>
</dbReference>
<protein>
    <submittedName>
        <fullName evidence="2">Uncharacterized protein</fullName>
    </submittedName>
</protein>
<evidence type="ECO:0000313" key="3">
    <source>
        <dbReference type="Proteomes" id="UP000027466"/>
    </source>
</evidence>
<keyword evidence="3" id="KW-1185">Reference proteome</keyword>
<feature type="transmembrane region" description="Helical" evidence="1">
    <location>
        <begin position="55"/>
        <end position="78"/>
    </location>
</feature>
<proteinExistence type="predicted"/>
<dbReference type="AlphaFoldDB" id="A0A069PDX3"/>
<gene>
    <name evidence="2" type="ORF">BG61_36620</name>
</gene>
<dbReference type="STRING" id="60547.GCA_000751215_02236"/>
<feature type="transmembrane region" description="Helical" evidence="1">
    <location>
        <begin position="90"/>
        <end position="112"/>
    </location>
</feature>